<evidence type="ECO:0000313" key="1">
    <source>
        <dbReference type="EMBL" id="KAF1939172.1"/>
    </source>
</evidence>
<keyword evidence="2" id="KW-1185">Reference proteome</keyword>
<reference evidence="1" key="1">
    <citation type="journal article" date="2020" name="Stud. Mycol.">
        <title>101 Dothideomycetes genomes: a test case for predicting lifestyles and emergence of pathogens.</title>
        <authorList>
            <person name="Haridas S."/>
            <person name="Albert R."/>
            <person name="Binder M."/>
            <person name="Bloem J."/>
            <person name="Labutti K."/>
            <person name="Salamov A."/>
            <person name="Andreopoulos B."/>
            <person name="Baker S."/>
            <person name="Barry K."/>
            <person name="Bills G."/>
            <person name="Bluhm B."/>
            <person name="Cannon C."/>
            <person name="Castanera R."/>
            <person name="Culley D."/>
            <person name="Daum C."/>
            <person name="Ezra D."/>
            <person name="Gonzalez J."/>
            <person name="Henrissat B."/>
            <person name="Kuo A."/>
            <person name="Liang C."/>
            <person name="Lipzen A."/>
            <person name="Lutzoni F."/>
            <person name="Magnuson J."/>
            <person name="Mondo S."/>
            <person name="Nolan M."/>
            <person name="Ohm R."/>
            <person name="Pangilinan J."/>
            <person name="Park H.-J."/>
            <person name="Ramirez L."/>
            <person name="Alfaro M."/>
            <person name="Sun H."/>
            <person name="Tritt A."/>
            <person name="Yoshinaga Y."/>
            <person name="Zwiers L.-H."/>
            <person name="Turgeon B."/>
            <person name="Goodwin S."/>
            <person name="Spatafora J."/>
            <person name="Crous P."/>
            <person name="Grigoriev I."/>
        </authorList>
    </citation>
    <scope>NUCLEOTIDE SEQUENCE</scope>
    <source>
        <strain evidence="1">CBS 161.51</strain>
    </source>
</reference>
<dbReference type="EMBL" id="ML976087">
    <property type="protein sequence ID" value="KAF1939172.1"/>
    <property type="molecule type" value="Genomic_DNA"/>
</dbReference>
<accession>A0A6A5SH36</accession>
<organism evidence="1 2">
    <name type="scientific">Clathrospora elynae</name>
    <dbReference type="NCBI Taxonomy" id="706981"/>
    <lineage>
        <taxon>Eukaryota</taxon>
        <taxon>Fungi</taxon>
        <taxon>Dikarya</taxon>
        <taxon>Ascomycota</taxon>
        <taxon>Pezizomycotina</taxon>
        <taxon>Dothideomycetes</taxon>
        <taxon>Pleosporomycetidae</taxon>
        <taxon>Pleosporales</taxon>
        <taxon>Diademaceae</taxon>
        <taxon>Clathrospora</taxon>
    </lineage>
</organism>
<dbReference type="OrthoDB" id="3682427at2759"/>
<dbReference type="AlphaFoldDB" id="A0A6A5SH36"/>
<proteinExistence type="predicted"/>
<evidence type="ECO:0000313" key="2">
    <source>
        <dbReference type="Proteomes" id="UP000800038"/>
    </source>
</evidence>
<sequence length="143" mass="14798">MSCQPRPSIPTPPTNLPSCALPIGGSNSSILDACCNGHINAIATYSAPDGDQNNEDDDGCFQYCITDSPDLVQGCLAQKMEVYEKEQGAQMFECFNLKAGVRRTGGSAEGYASAGVRVRGGLGWGLRVLLGVGVVGTVLGGAI</sequence>
<dbReference type="Proteomes" id="UP000800038">
    <property type="component" value="Unassembled WGS sequence"/>
</dbReference>
<gene>
    <name evidence="1" type="ORF">EJ02DRAFT_514041</name>
</gene>
<name>A0A6A5SH36_9PLEO</name>
<protein>
    <submittedName>
        <fullName evidence="1">Uncharacterized protein</fullName>
    </submittedName>
</protein>